<feature type="region of interest" description="Disordered" evidence="7">
    <location>
        <begin position="93"/>
        <end position="172"/>
    </location>
</feature>
<dbReference type="SUPFAM" id="SSF50182">
    <property type="entry name" value="Sm-like ribonucleoproteins"/>
    <property type="match status" value="1"/>
</dbReference>
<organism evidence="12 13">
    <name type="scientific">Methylocystis heyeri</name>
    <dbReference type="NCBI Taxonomy" id="391905"/>
    <lineage>
        <taxon>Bacteria</taxon>
        <taxon>Pseudomonadati</taxon>
        <taxon>Pseudomonadota</taxon>
        <taxon>Alphaproteobacteria</taxon>
        <taxon>Hyphomicrobiales</taxon>
        <taxon>Methylocystaceae</taxon>
        <taxon>Methylocystis</taxon>
    </lineage>
</organism>
<protein>
    <submittedName>
        <fullName evidence="12">DUF3772 domain-containing protein</fullName>
    </submittedName>
</protein>
<evidence type="ECO:0000256" key="8">
    <source>
        <dbReference type="SAM" id="Phobius"/>
    </source>
</evidence>
<dbReference type="Pfam" id="PF21082">
    <property type="entry name" value="MS_channel_3rd"/>
    <property type="match status" value="1"/>
</dbReference>
<feature type="transmembrane region" description="Helical" evidence="8">
    <location>
        <begin position="463"/>
        <end position="481"/>
    </location>
</feature>
<evidence type="ECO:0000256" key="5">
    <source>
        <dbReference type="ARBA" id="ARBA00022989"/>
    </source>
</evidence>
<feature type="transmembrane region" description="Helical" evidence="8">
    <location>
        <begin position="661"/>
        <end position="690"/>
    </location>
</feature>
<dbReference type="InterPro" id="IPR011066">
    <property type="entry name" value="MscS_channel_C_sf"/>
</dbReference>
<evidence type="ECO:0000259" key="9">
    <source>
        <dbReference type="Pfam" id="PF00924"/>
    </source>
</evidence>
<evidence type="ECO:0000256" key="7">
    <source>
        <dbReference type="SAM" id="MobiDB-lite"/>
    </source>
</evidence>
<feature type="transmembrane region" description="Helical" evidence="8">
    <location>
        <begin position="273"/>
        <end position="291"/>
    </location>
</feature>
<feature type="domain" description="DUF3772" evidence="10">
    <location>
        <begin position="194"/>
        <end position="253"/>
    </location>
</feature>
<dbReference type="SUPFAM" id="SSF82861">
    <property type="entry name" value="Mechanosensitive channel protein MscS (YggB), transmembrane region"/>
    <property type="match status" value="1"/>
</dbReference>
<evidence type="ECO:0000256" key="4">
    <source>
        <dbReference type="ARBA" id="ARBA00022692"/>
    </source>
</evidence>
<feature type="transmembrane region" description="Helical" evidence="8">
    <location>
        <begin position="636"/>
        <end position="655"/>
    </location>
</feature>
<name>A0A6B8KC39_9HYPH</name>
<dbReference type="GO" id="GO:0008381">
    <property type="term" value="F:mechanosensitive monoatomic ion channel activity"/>
    <property type="evidence" value="ECO:0007669"/>
    <property type="project" value="UniProtKB-ARBA"/>
</dbReference>
<feature type="compositionally biased region" description="Pro residues" evidence="7">
    <location>
        <begin position="117"/>
        <end position="128"/>
    </location>
</feature>
<dbReference type="InterPro" id="IPR011014">
    <property type="entry name" value="MscS_channel_TM-2"/>
</dbReference>
<evidence type="ECO:0000313" key="13">
    <source>
        <dbReference type="Proteomes" id="UP000309061"/>
    </source>
</evidence>
<sequence length="888" mass="94623">MRPLFLRLFTILGLVFFTAGALAGQSALLVDKSSKAIDRARSTLDEVEKDLGQPVVNEHQLRQLRDRVLPLPGELQDVIDRLTPRLQAVDARLKELGSPSDDTKASAPDVTFAAHPPAAPAPAQPPPAAADKAPAAGGSKAPAKPAAAPAPAPAPAAPALQPAPSAPAPDSAAAGINAEWTEQRKLYDEIDATLKRARALLVETRQVLVTIVARQRSLFAKTLFLRAKGIFSPALWKEAASDAPRTSAAAREFIEERAANVVSRLNSGGKVEFLALAFLILAMIPSSIVFARRVLARTEDIRNPGKDRIAAAAAWTALVTVSVPLLAVIAFNALIEEFNLADASVEPVLQRIYEGVGRVAVAYGFARALLAPDYPQWRLVNAGDPLAARLTRLATAVAVVLSITGLIEQIEETVQAALGAVIVTRAVGVLICAVMAAAVLASFPQNEEARSDARRDWIALTRLLGTGSVILVVGACSLGYVTLAIFFIVQLCWTLIVVGALVIALRLTRWGVDAAFAPAGFLGRVAVNILGVDRRSLGAFAELTASAFTLALFGLAALLVLASFGIESGYFLANLQSSFLAVKVGEMTVSPSSVLSAAALFAVMLAATQGLRNWLDSRFLPLTRLDSGLRNSIGTSVYYAGFILAASVALSQLGIGFEKLAIVAGALSVGIGFGLQSIVNNFVSGLILLWERVVRVGDWVVVGDEQGYVKRINVRSTEIETFDRATMIVPNSNLVTGVVKNWLRGDKVGRIKVALSPSAKVDPEQIRDILLAAARAQEGVLRIPAPQVMFLAMESDTFRFELWCFVEDVQQATRLRSDLHFDLHRRLAEAGISIAPEPVPPTVVQFPGLEKFAAAAGGIVVEQRLLEEDFRKIGEEERKEPEVAGALG</sequence>
<proteinExistence type="inferred from homology"/>
<evidence type="ECO:0000256" key="3">
    <source>
        <dbReference type="ARBA" id="ARBA00022475"/>
    </source>
</evidence>
<dbReference type="Pfam" id="PF00924">
    <property type="entry name" value="MS_channel_2nd"/>
    <property type="match status" value="1"/>
</dbReference>
<feature type="domain" description="Mechanosensitive ion channel MscS" evidence="9">
    <location>
        <begin position="678"/>
        <end position="742"/>
    </location>
</feature>
<feature type="transmembrane region" description="Helical" evidence="8">
    <location>
        <begin position="487"/>
        <end position="507"/>
    </location>
</feature>
<keyword evidence="5 8" id="KW-1133">Transmembrane helix</keyword>
<keyword evidence="3" id="KW-1003">Cell membrane</keyword>
<gene>
    <name evidence="12" type="ORF">H2LOC_002405</name>
</gene>
<evidence type="ECO:0000259" key="10">
    <source>
        <dbReference type="Pfam" id="PF12607"/>
    </source>
</evidence>
<feature type="transmembrane region" description="Helical" evidence="8">
    <location>
        <begin position="312"/>
        <end position="335"/>
    </location>
</feature>
<dbReference type="InterPro" id="IPR052702">
    <property type="entry name" value="MscS-like_channel"/>
</dbReference>
<keyword evidence="13" id="KW-1185">Reference proteome</keyword>
<dbReference type="InterPro" id="IPR023408">
    <property type="entry name" value="MscS_beta-dom_sf"/>
</dbReference>
<accession>A0A6B8KC39</accession>
<dbReference type="KEGG" id="mhey:H2LOC_002405"/>
<dbReference type="Gene3D" id="3.30.70.100">
    <property type="match status" value="1"/>
</dbReference>
<dbReference type="RefSeq" id="WP_136494925.1">
    <property type="nucleotide sequence ID" value="NZ_CP046052.1"/>
</dbReference>
<dbReference type="Gene3D" id="2.30.30.60">
    <property type="match status" value="1"/>
</dbReference>
<keyword evidence="4 8" id="KW-0812">Transmembrane</keyword>
<dbReference type="PANTHER" id="PTHR30347:SF9">
    <property type="entry name" value="MINICONDUCTANCE MECHANOSENSITIVE CHANNEL MSCM"/>
    <property type="match status" value="1"/>
</dbReference>
<feature type="transmembrane region" description="Helical" evidence="8">
    <location>
        <begin position="419"/>
        <end position="443"/>
    </location>
</feature>
<dbReference type="InterPro" id="IPR006685">
    <property type="entry name" value="MscS_channel_2nd"/>
</dbReference>
<evidence type="ECO:0000256" key="6">
    <source>
        <dbReference type="ARBA" id="ARBA00023136"/>
    </source>
</evidence>
<feature type="transmembrane region" description="Helical" evidence="8">
    <location>
        <begin position="543"/>
        <end position="573"/>
    </location>
</feature>
<dbReference type="InterPro" id="IPR022249">
    <property type="entry name" value="DUF3772"/>
</dbReference>
<dbReference type="AlphaFoldDB" id="A0A6B8KC39"/>
<dbReference type="Pfam" id="PF12607">
    <property type="entry name" value="DUF3772"/>
    <property type="match status" value="1"/>
</dbReference>
<feature type="domain" description="Mechanosensitive ion channel MscS C-terminal" evidence="11">
    <location>
        <begin position="762"/>
        <end position="834"/>
    </location>
</feature>
<dbReference type="GO" id="GO:0005886">
    <property type="term" value="C:plasma membrane"/>
    <property type="evidence" value="ECO:0007669"/>
    <property type="project" value="UniProtKB-SubCell"/>
</dbReference>
<evidence type="ECO:0000256" key="1">
    <source>
        <dbReference type="ARBA" id="ARBA00004651"/>
    </source>
</evidence>
<evidence type="ECO:0000256" key="2">
    <source>
        <dbReference type="ARBA" id="ARBA00008017"/>
    </source>
</evidence>
<dbReference type="EMBL" id="CP046052">
    <property type="protein sequence ID" value="QGM44631.1"/>
    <property type="molecule type" value="Genomic_DNA"/>
</dbReference>
<dbReference type="PANTHER" id="PTHR30347">
    <property type="entry name" value="POTASSIUM CHANNEL RELATED"/>
    <property type="match status" value="1"/>
</dbReference>
<feature type="compositionally biased region" description="Low complexity" evidence="7">
    <location>
        <begin position="129"/>
        <end position="147"/>
    </location>
</feature>
<evidence type="ECO:0000313" key="12">
    <source>
        <dbReference type="EMBL" id="QGM44631.1"/>
    </source>
</evidence>
<dbReference type="SUPFAM" id="SSF82689">
    <property type="entry name" value="Mechanosensitive channel protein MscS (YggB), C-terminal domain"/>
    <property type="match status" value="1"/>
</dbReference>
<comment type="similarity">
    <text evidence="2">Belongs to the MscS (TC 1.A.23) family.</text>
</comment>
<dbReference type="Gene3D" id="1.10.287.1260">
    <property type="match status" value="1"/>
</dbReference>
<feature type="compositionally biased region" description="Low complexity" evidence="7">
    <location>
        <begin position="157"/>
        <end position="172"/>
    </location>
</feature>
<feature type="transmembrane region" description="Helical" evidence="8">
    <location>
        <begin position="386"/>
        <end position="407"/>
    </location>
</feature>
<feature type="transmembrane region" description="Helical" evidence="8">
    <location>
        <begin position="593"/>
        <end position="615"/>
    </location>
</feature>
<dbReference type="InterPro" id="IPR049278">
    <property type="entry name" value="MS_channel_C"/>
</dbReference>
<dbReference type="InterPro" id="IPR010920">
    <property type="entry name" value="LSM_dom_sf"/>
</dbReference>
<dbReference type="OrthoDB" id="9799209at2"/>
<keyword evidence="6 8" id="KW-0472">Membrane</keyword>
<evidence type="ECO:0000259" key="11">
    <source>
        <dbReference type="Pfam" id="PF21082"/>
    </source>
</evidence>
<reference evidence="12 13" key="1">
    <citation type="submission" date="2019-11" db="EMBL/GenBank/DDBJ databases">
        <title>The genome sequence of Methylocystis heyeri.</title>
        <authorList>
            <person name="Oshkin I.Y."/>
            <person name="Miroshnikov K."/>
            <person name="Dedysh S.N."/>
        </authorList>
    </citation>
    <scope>NUCLEOTIDE SEQUENCE [LARGE SCALE GENOMIC DNA]</scope>
    <source>
        <strain evidence="12 13">H2</strain>
    </source>
</reference>
<dbReference type="Proteomes" id="UP000309061">
    <property type="component" value="Chromosome"/>
</dbReference>
<comment type="subcellular location">
    <subcellularLocation>
        <location evidence="1">Cell membrane</location>
        <topology evidence="1">Multi-pass membrane protein</topology>
    </subcellularLocation>
</comment>